<dbReference type="OrthoDB" id="10046760at2759"/>
<dbReference type="AlphaFoldDB" id="A0A815TYR5"/>
<reference evidence="1" key="1">
    <citation type="submission" date="2021-02" db="EMBL/GenBank/DDBJ databases">
        <authorList>
            <person name="Nowell W R."/>
        </authorList>
    </citation>
    <scope>NUCLEOTIDE SEQUENCE</scope>
</reference>
<evidence type="ECO:0000313" key="1">
    <source>
        <dbReference type="EMBL" id="CAF1514851.1"/>
    </source>
</evidence>
<comment type="caution">
    <text evidence="1">The sequence shown here is derived from an EMBL/GenBank/DDBJ whole genome shotgun (WGS) entry which is preliminary data.</text>
</comment>
<name>A0A815TYR5_9BILA</name>
<dbReference type="EMBL" id="CAJOAX010051854">
    <property type="protein sequence ID" value="CAF4315612.1"/>
    <property type="molecule type" value="Genomic_DNA"/>
</dbReference>
<protein>
    <submittedName>
        <fullName evidence="1">Uncharacterized protein</fullName>
    </submittedName>
</protein>
<evidence type="ECO:0000313" key="3">
    <source>
        <dbReference type="Proteomes" id="UP000663882"/>
    </source>
</evidence>
<dbReference type="EMBL" id="CAJNOO010014235">
    <property type="protein sequence ID" value="CAF1514851.1"/>
    <property type="molecule type" value="Genomic_DNA"/>
</dbReference>
<dbReference type="Proteomes" id="UP000663823">
    <property type="component" value="Unassembled WGS sequence"/>
</dbReference>
<organism evidence="1 3">
    <name type="scientific">Rotaria sordida</name>
    <dbReference type="NCBI Taxonomy" id="392033"/>
    <lineage>
        <taxon>Eukaryota</taxon>
        <taxon>Metazoa</taxon>
        <taxon>Spiralia</taxon>
        <taxon>Gnathifera</taxon>
        <taxon>Rotifera</taxon>
        <taxon>Eurotatoria</taxon>
        <taxon>Bdelloidea</taxon>
        <taxon>Philodinida</taxon>
        <taxon>Philodinidae</taxon>
        <taxon>Rotaria</taxon>
    </lineage>
</organism>
<sequence length="111" mass="12590">MKTYNFRPNRPKTGDGFFRNLHLRPHPDDLYDCPKARGPPKTRWLRGIASHLQQAIVRATSDQAKGEKRTGKISLLNVATIAALENIGIHNKWVSCPDIVQLLELDTTFIK</sequence>
<gene>
    <name evidence="2" type="ORF">OTI717_LOCUS42482</name>
    <name evidence="1" type="ORF">RFH988_LOCUS39165</name>
</gene>
<dbReference type="Proteomes" id="UP000663882">
    <property type="component" value="Unassembled WGS sequence"/>
</dbReference>
<evidence type="ECO:0000313" key="2">
    <source>
        <dbReference type="EMBL" id="CAF4315612.1"/>
    </source>
</evidence>
<proteinExistence type="predicted"/>
<accession>A0A815TYR5</accession>
<feature type="non-terminal residue" evidence="1">
    <location>
        <position position="111"/>
    </location>
</feature>